<dbReference type="Proteomes" id="UP000799778">
    <property type="component" value="Unassembled WGS sequence"/>
</dbReference>
<feature type="compositionally biased region" description="Low complexity" evidence="1">
    <location>
        <begin position="517"/>
        <end position="550"/>
    </location>
</feature>
<dbReference type="RefSeq" id="XP_033378752.1">
    <property type="nucleotide sequence ID" value="XM_033529251.1"/>
</dbReference>
<feature type="region of interest" description="Disordered" evidence="1">
    <location>
        <begin position="454"/>
        <end position="560"/>
    </location>
</feature>
<reference evidence="2" key="1">
    <citation type="journal article" date="2020" name="Stud. Mycol.">
        <title>101 Dothideomycetes genomes: a test case for predicting lifestyles and emergence of pathogens.</title>
        <authorList>
            <person name="Haridas S."/>
            <person name="Albert R."/>
            <person name="Binder M."/>
            <person name="Bloem J."/>
            <person name="Labutti K."/>
            <person name="Salamov A."/>
            <person name="Andreopoulos B."/>
            <person name="Baker S."/>
            <person name="Barry K."/>
            <person name="Bills G."/>
            <person name="Bluhm B."/>
            <person name="Cannon C."/>
            <person name="Castanera R."/>
            <person name="Culley D."/>
            <person name="Daum C."/>
            <person name="Ezra D."/>
            <person name="Gonzalez J."/>
            <person name="Henrissat B."/>
            <person name="Kuo A."/>
            <person name="Liang C."/>
            <person name="Lipzen A."/>
            <person name="Lutzoni F."/>
            <person name="Magnuson J."/>
            <person name="Mondo S."/>
            <person name="Nolan M."/>
            <person name="Ohm R."/>
            <person name="Pangilinan J."/>
            <person name="Park H.-J."/>
            <person name="Ramirez L."/>
            <person name="Alfaro M."/>
            <person name="Sun H."/>
            <person name="Tritt A."/>
            <person name="Yoshinaga Y."/>
            <person name="Zwiers L.-H."/>
            <person name="Turgeon B."/>
            <person name="Goodwin S."/>
            <person name="Spatafora J."/>
            <person name="Crous P."/>
            <person name="Grigoriev I."/>
        </authorList>
    </citation>
    <scope>NUCLEOTIDE SEQUENCE</scope>
    <source>
        <strain evidence="2">CBS 175.79</strain>
    </source>
</reference>
<organism evidence="2 3">
    <name type="scientific">Aaosphaeria arxii CBS 175.79</name>
    <dbReference type="NCBI Taxonomy" id="1450172"/>
    <lineage>
        <taxon>Eukaryota</taxon>
        <taxon>Fungi</taxon>
        <taxon>Dikarya</taxon>
        <taxon>Ascomycota</taxon>
        <taxon>Pezizomycotina</taxon>
        <taxon>Dothideomycetes</taxon>
        <taxon>Pleosporomycetidae</taxon>
        <taxon>Pleosporales</taxon>
        <taxon>Pleosporales incertae sedis</taxon>
        <taxon>Aaosphaeria</taxon>
    </lineage>
</organism>
<feature type="region of interest" description="Disordered" evidence="1">
    <location>
        <begin position="94"/>
        <end position="120"/>
    </location>
</feature>
<feature type="compositionally biased region" description="Low complexity" evidence="1">
    <location>
        <begin position="214"/>
        <end position="225"/>
    </location>
</feature>
<sequence length="650" mass="70347">MAFRSTSNSNSKSWLVLNFGCCASSRDSLESNDEGRAALRANGESEMRICYDQPETVAQPRAEPTVARPSTSQSMSRHVSQWVANSRDFATRASSRASVHTLSRPRASHSKSRPSIGRPMDFRHYGGVEGLENIQSMIDDAPMPVRRRRSFRPIELSIYLPDGRLSPLPDFAEEEWNTLPEMPAQALVRPRDSRVNTFSSELSMSNQAIQRKPVGSGVSSRRSSVNSQFPSRPVSVALSTLPYMTEEPAAISRPESIGSVGNVRRSNTSHSQSSTSRLLSRFPSPARSRSNTSSTVATRPGSLRRVKTDNIDEAIRELNTIVEERRASAYRSQVQSTTFPTPPTRHTLSTHVPALAPSRVMHVRSETLSDIGSAFSAPFASKPLPTLPERPQTELRLVPPSNTSGGPLTSNPVTPPSGTPSTPIQRFTTWLKRSIPTTPTSVFTSSPTEIHSFAGPSALPASRPKSTKSTKSTRSTFSTPFYKLAPASTTGPSLPPTTRPSTSASEKTLTHARQDSTETATVTLFSTSTTRPTTPALSRGPTPSPDTSPDLSKDAPQSFQRHTASLQALAGPGKARRIPAPLTLDKSSAHIEPALPSSRSIHSIRSINQITGEPELVTLGLRPPMSPNYDVLRGMERTGRGVSGEVGVAF</sequence>
<feature type="region of interest" description="Disordered" evidence="1">
    <location>
        <begin position="55"/>
        <end position="77"/>
    </location>
</feature>
<name>A0A6A5XBY0_9PLEO</name>
<evidence type="ECO:0000313" key="2">
    <source>
        <dbReference type="EMBL" id="KAF2010413.1"/>
    </source>
</evidence>
<accession>A0A6A5XBY0</accession>
<dbReference type="EMBL" id="ML978076">
    <property type="protein sequence ID" value="KAF2010413.1"/>
    <property type="molecule type" value="Genomic_DNA"/>
</dbReference>
<feature type="region of interest" description="Disordered" evidence="1">
    <location>
        <begin position="375"/>
        <end position="424"/>
    </location>
</feature>
<feature type="compositionally biased region" description="Low complexity" evidence="1">
    <location>
        <begin position="462"/>
        <end position="492"/>
    </location>
</feature>
<evidence type="ECO:0000256" key="1">
    <source>
        <dbReference type="SAM" id="MobiDB-lite"/>
    </source>
</evidence>
<feature type="region of interest" description="Disordered" evidence="1">
    <location>
        <begin position="249"/>
        <end position="302"/>
    </location>
</feature>
<feature type="compositionally biased region" description="Polar residues" evidence="1">
    <location>
        <begin position="287"/>
        <end position="297"/>
    </location>
</feature>
<feature type="compositionally biased region" description="Low complexity" evidence="1">
    <location>
        <begin position="264"/>
        <end position="281"/>
    </location>
</feature>
<dbReference type="AlphaFoldDB" id="A0A6A5XBY0"/>
<feature type="compositionally biased region" description="Polar residues" evidence="1">
    <location>
        <begin position="68"/>
        <end position="77"/>
    </location>
</feature>
<gene>
    <name evidence="2" type="ORF">BU24DRAFT_427541</name>
</gene>
<feature type="region of interest" description="Disordered" evidence="1">
    <location>
        <begin position="206"/>
        <end position="231"/>
    </location>
</feature>
<protein>
    <submittedName>
        <fullName evidence="2">Uncharacterized protein</fullName>
    </submittedName>
</protein>
<dbReference type="GeneID" id="54286648"/>
<keyword evidence="3" id="KW-1185">Reference proteome</keyword>
<proteinExistence type="predicted"/>
<evidence type="ECO:0000313" key="3">
    <source>
        <dbReference type="Proteomes" id="UP000799778"/>
    </source>
</evidence>
<dbReference type="OrthoDB" id="3595619at2759"/>